<comment type="caution">
    <text evidence="5">The sequence shown here is derived from an EMBL/GenBank/DDBJ whole genome shotgun (WGS) entry which is preliminary data.</text>
</comment>
<gene>
    <name evidence="5" type="ORF">BA70_04670</name>
</gene>
<dbReference type="InterPro" id="IPR042070">
    <property type="entry name" value="PucR_C-HTH_sf"/>
</dbReference>
<comment type="similarity">
    <text evidence="1">Belongs to the CdaR family.</text>
</comment>
<evidence type="ECO:0000313" key="6">
    <source>
        <dbReference type="Proteomes" id="UP000028091"/>
    </source>
</evidence>
<dbReference type="Pfam" id="PF17853">
    <property type="entry name" value="GGDEF_2"/>
    <property type="match status" value="1"/>
</dbReference>
<proteinExistence type="inferred from homology"/>
<dbReference type="InterPro" id="IPR051448">
    <property type="entry name" value="CdaR-like_regulators"/>
</dbReference>
<dbReference type="Proteomes" id="UP000028091">
    <property type="component" value="Unassembled WGS sequence"/>
</dbReference>
<evidence type="ECO:0000259" key="3">
    <source>
        <dbReference type="Pfam" id="PF13556"/>
    </source>
</evidence>
<dbReference type="eggNOG" id="COG3835">
    <property type="taxonomic scope" value="Bacteria"/>
</dbReference>
<keyword evidence="6" id="KW-1185">Reference proteome</keyword>
<dbReference type="EMBL" id="JOTP01000014">
    <property type="protein sequence ID" value="KEP25929.1"/>
    <property type="molecule type" value="Genomic_DNA"/>
</dbReference>
<feature type="domain" description="CdaR GGDEF-like" evidence="4">
    <location>
        <begin position="142"/>
        <end position="260"/>
    </location>
</feature>
<dbReference type="RefSeq" id="WP_034322682.1">
    <property type="nucleotide sequence ID" value="NZ_JAVIKA010000005.1"/>
</dbReference>
<dbReference type="PANTHER" id="PTHR33744:SF16">
    <property type="entry name" value="CARBOHYDRATE DIACID REGULATOR"/>
    <property type="match status" value="1"/>
</dbReference>
<feature type="domain" description="Putative sugar diacid recognition" evidence="2">
    <location>
        <begin position="2"/>
        <end position="135"/>
    </location>
</feature>
<reference evidence="5 6" key="1">
    <citation type="submission" date="2012-09" db="EMBL/GenBank/DDBJ databases">
        <title>Genome Sequence of Bacillus sp. DW5-4.</title>
        <authorList>
            <person name="Lai Q."/>
            <person name="Liu Y."/>
            <person name="Shao Z."/>
        </authorList>
    </citation>
    <scope>NUCLEOTIDE SEQUENCE [LARGE SCALE GENOMIC DNA]</scope>
    <source>
        <strain evidence="5 6">DW5-4</strain>
    </source>
</reference>
<name>A0A081L9K3_9BACI</name>
<dbReference type="Pfam" id="PF13556">
    <property type="entry name" value="HTH_30"/>
    <property type="match status" value="1"/>
</dbReference>
<dbReference type="Gene3D" id="1.10.10.2840">
    <property type="entry name" value="PucR C-terminal helix-turn-helix domain"/>
    <property type="match status" value="1"/>
</dbReference>
<feature type="domain" description="PucR C-terminal helix-turn-helix" evidence="3">
    <location>
        <begin position="304"/>
        <end position="361"/>
    </location>
</feature>
<dbReference type="PANTHER" id="PTHR33744">
    <property type="entry name" value="CARBOHYDRATE DIACID REGULATOR"/>
    <property type="match status" value="1"/>
</dbReference>
<dbReference type="InterPro" id="IPR041522">
    <property type="entry name" value="CdaR_GGDEF"/>
</dbReference>
<evidence type="ECO:0000259" key="2">
    <source>
        <dbReference type="Pfam" id="PF05651"/>
    </source>
</evidence>
<evidence type="ECO:0000313" key="5">
    <source>
        <dbReference type="EMBL" id="KEP25929.1"/>
    </source>
</evidence>
<dbReference type="AlphaFoldDB" id="A0A081L9K3"/>
<evidence type="ECO:0000259" key="4">
    <source>
        <dbReference type="Pfam" id="PF17853"/>
    </source>
</evidence>
<dbReference type="OrthoDB" id="9792148at2"/>
<dbReference type="InterPro" id="IPR025736">
    <property type="entry name" value="PucR_C-HTH_dom"/>
</dbReference>
<evidence type="ECO:0000256" key="1">
    <source>
        <dbReference type="ARBA" id="ARBA00006754"/>
    </source>
</evidence>
<dbReference type="InterPro" id="IPR008599">
    <property type="entry name" value="Diacid_rec"/>
</dbReference>
<sequence length="377" mass="43275">MLTMTLAEKIVDEVKKVLTEEVIIAQTNGTIIAATDPARIGQFHEGAYLTSFEGQKRILTKDDEKHMKGVKAGINLPIYFEQEVIGVIGMTGDPVHVSPFGEILRKMTELLIQEHEFFQESETDERQLEAFVFDWLHLPETSIDIIEKAQRLQLDVQKQRAVVLIDCQDESFMKQEQYKAMKAVLHLTKQEIIVRWGHARFLLMLQTTAEGRDALQQRLFHMHASLSALSTSKILIGTGKPAASHLMKQSFHQAFRALKLAHADTPIVFDEDLTLELFIEEVSQETKEVFLDRTIAPLLPYPELVKTLRILMTSDYSLKYTAEAMHVHINTLHYRLKRIQDLTTLDPKRMQDAMLFYLALMLLDHDTKKPTKQPDIL</sequence>
<accession>A0A081L9K3</accession>
<dbReference type="Pfam" id="PF05651">
    <property type="entry name" value="Diacid_rec"/>
    <property type="match status" value="1"/>
</dbReference>
<organism evidence="5 6">
    <name type="scientific">Bacillus zhangzhouensis</name>
    <dbReference type="NCBI Taxonomy" id="1178540"/>
    <lineage>
        <taxon>Bacteria</taxon>
        <taxon>Bacillati</taxon>
        <taxon>Bacillota</taxon>
        <taxon>Bacilli</taxon>
        <taxon>Bacillales</taxon>
        <taxon>Bacillaceae</taxon>
        <taxon>Bacillus</taxon>
    </lineage>
</organism>
<protein>
    <submittedName>
        <fullName evidence="5">Carbohydrate diacid regulator</fullName>
    </submittedName>
</protein>